<sequence>MFSSFQKKKSGLGKLMHEDNAARREVEAAADEGLGNLTDGQASGEASGTMMAGHKAHLDKRSLDLVFAVEQMIKAKQHTETCNNDLQDRLSHANGQIERQNKDLKNLGRVIEERESSILELEQRVSEKNQKIDHMMEEYRELQSVLSGEIEELKTVLELERQNYKGMFKKYNETTADKNKKITTLEEKNSRLEIELTQMKQKFESLRQEKTHLLNMVNEFTNRMTAPFGAGGHPFQGSTGD</sequence>
<keyword evidence="3" id="KW-1185">Reference proteome</keyword>
<dbReference type="InterPro" id="IPR036708">
    <property type="entry name" value="BipD-like_sf"/>
</dbReference>
<gene>
    <name evidence="2" type="ORF">IDH44_15450</name>
</gene>
<evidence type="ECO:0000256" key="1">
    <source>
        <dbReference type="SAM" id="Coils"/>
    </source>
</evidence>
<feature type="coiled-coil region" evidence="1">
    <location>
        <begin position="83"/>
        <end position="145"/>
    </location>
</feature>
<dbReference type="SUPFAM" id="SSF140693">
    <property type="entry name" value="IpaD-like"/>
    <property type="match status" value="1"/>
</dbReference>
<name>A0A927BVV6_9BACL</name>
<proteinExistence type="predicted"/>
<evidence type="ECO:0000313" key="2">
    <source>
        <dbReference type="EMBL" id="MBD2846595.1"/>
    </source>
</evidence>
<keyword evidence="1" id="KW-0175">Coiled coil</keyword>
<accession>A0A927BVV6</accession>
<dbReference type="EMBL" id="JACXIZ010000026">
    <property type="protein sequence ID" value="MBD2846595.1"/>
    <property type="molecule type" value="Genomic_DNA"/>
</dbReference>
<evidence type="ECO:0000313" key="3">
    <source>
        <dbReference type="Proteomes" id="UP000621560"/>
    </source>
</evidence>
<feature type="coiled-coil region" evidence="1">
    <location>
        <begin position="175"/>
        <end position="216"/>
    </location>
</feature>
<dbReference type="Proteomes" id="UP000621560">
    <property type="component" value="Unassembled WGS sequence"/>
</dbReference>
<dbReference type="Gene3D" id="1.10.287.1490">
    <property type="match status" value="1"/>
</dbReference>
<protein>
    <submittedName>
        <fullName evidence="2">Uncharacterized protein</fullName>
    </submittedName>
</protein>
<dbReference type="AlphaFoldDB" id="A0A927BVV6"/>
<comment type="caution">
    <text evidence="2">The sequence shown here is derived from an EMBL/GenBank/DDBJ whole genome shotgun (WGS) entry which is preliminary data.</text>
</comment>
<dbReference type="RefSeq" id="WP_190919148.1">
    <property type="nucleotide sequence ID" value="NZ_JACXIZ010000026.1"/>
</dbReference>
<organism evidence="2 3">
    <name type="scientific">Paenibacillus sabuli</name>
    <dbReference type="NCBI Taxonomy" id="2772509"/>
    <lineage>
        <taxon>Bacteria</taxon>
        <taxon>Bacillati</taxon>
        <taxon>Bacillota</taxon>
        <taxon>Bacilli</taxon>
        <taxon>Bacillales</taxon>
        <taxon>Paenibacillaceae</taxon>
        <taxon>Paenibacillus</taxon>
    </lineage>
</organism>
<reference evidence="2" key="1">
    <citation type="submission" date="2020-09" db="EMBL/GenBank/DDBJ databases">
        <title>A novel bacterium of genus Paenibacillus, isolated from South China Sea.</title>
        <authorList>
            <person name="Huang H."/>
            <person name="Mo K."/>
            <person name="Hu Y."/>
        </authorList>
    </citation>
    <scope>NUCLEOTIDE SEQUENCE</scope>
    <source>
        <strain evidence="2">IB182496</strain>
    </source>
</reference>